<organism evidence="2 3">
    <name type="scientific">Trichonephila clavipes</name>
    <name type="common">Golden silk orbweaver</name>
    <name type="synonym">Nephila clavipes</name>
    <dbReference type="NCBI Taxonomy" id="2585209"/>
    <lineage>
        <taxon>Eukaryota</taxon>
        <taxon>Metazoa</taxon>
        <taxon>Ecdysozoa</taxon>
        <taxon>Arthropoda</taxon>
        <taxon>Chelicerata</taxon>
        <taxon>Arachnida</taxon>
        <taxon>Araneae</taxon>
        <taxon>Araneomorphae</taxon>
        <taxon>Entelegynae</taxon>
        <taxon>Araneoidea</taxon>
        <taxon>Nephilidae</taxon>
        <taxon>Trichonephila</taxon>
    </lineage>
</organism>
<protein>
    <submittedName>
        <fullName evidence="2">Uncharacterized protein</fullName>
    </submittedName>
</protein>
<dbReference type="EMBL" id="BMAU01021393">
    <property type="protein sequence ID" value="GFY30508.1"/>
    <property type="molecule type" value="Genomic_DNA"/>
</dbReference>
<sequence>MISEENEFAVGDIEKLFDEARHNTKAKHEKWAKYYNQWRRDVRIKVNDWVLVKTHPLSSAAQKVVAKFKPKFQDPYRVLEETLGFKRSWQSGSGGPERKCKGPRLQGAKRKFSVKSNDLPNFSKRYKRDETVMRSTSGCDQEEVQRLSSDQSMRRGHNKEDRFDPVEAGRNNSTDPIPRSKEGQVAGIREAEVVNNKIARRGNEERTATDPSPWKSQ</sequence>
<accession>A0A8X6W905</accession>
<evidence type="ECO:0000313" key="2">
    <source>
        <dbReference type="EMBL" id="GFY30508.1"/>
    </source>
</evidence>
<proteinExistence type="predicted"/>
<gene>
    <name evidence="2" type="ORF">TNCV_3522711</name>
</gene>
<name>A0A8X6W905_TRICX</name>
<evidence type="ECO:0000313" key="3">
    <source>
        <dbReference type="Proteomes" id="UP000887159"/>
    </source>
</evidence>
<keyword evidence="3" id="KW-1185">Reference proteome</keyword>
<comment type="caution">
    <text evidence="2">The sequence shown here is derived from an EMBL/GenBank/DDBJ whole genome shotgun (WGS) entry which is preliminary data.</text>
</comment>
<evidence type="ECO:0000256" key="1">
    <source>
        <dbReference type="SAM" id="MobiDB-lite"/>
    </source>
</evidence>
<reference evidence="2" key="1">
    <citation type="submission" date="2020-08" db="EMBL/GenBank/DDBJ databases">
        <title>Multicomponent nature underlies the extraordinary mechanical properties of spider dragline silk.</title>
        <authorList>
            <person name="Kono N."/>
            <person name="Nakamura H."/>
            <person name="Mori M."/>
            <person name="Yoshida Y."/>
            <person name="Ohtoshi R."/>
            <person name="Malay A.D."/>
            <person name="Moran D.A.P."/>
            <person name="Tomita M."/>
            <person name="Numata K."/>
            <person name="Arakawa K."/>
        </authorList>
    </citation>
    <scope>NUCLEOTIDE SEQUENCE</scope>
</reference>
<dbReference type="Proteomes" id="UP000887159">
    <property type="component" value="Unassembled WGS sequence"/>
</dbReference>
<feature type="compositionally biased region" description="Basic and acidic residues" evidence="1">
    <location>
        <begin position="158"/>
        <end position="167"/>
    </location>
</feature>
<feature type="region of interest" description="Disordered" evidence="1">
    <location>
        <begin position="87"/>
        <end position="217"/>
    </location>
</feature>
<dbReference type="AlphaFoldDB" id="A0A8X6W905"/>